<dbReference type="PROSITE" id="PS00623">
    <property type="entry name" value="GMC_OXRED_1"/>
    <property type="match status" value="1"/>
</dbReference>
<accession>A0ABM1MS07</accession>
<dbReference type="PANTHER" id="PTHR11552:SF215">
    <property type="entry name" value="FI02019P"/>
    <property type="match status" value="1"/>
</dbReference>
<dbReference type="Pfam" id="PF05199">
    <property type="entry name" value="GMC_oxred_C"/>
    <property type="match status" value="1"/>
</dbReference>
<evidence type="ECO:0000313" key="4">
    <source>
        <dbReference type="Proteomes" id="UP000695000"/>
    </source>
</evidence>
<feature type="domain" description="Glucose-methanol-choline oxidoreductase N-terminal" evidence="3">
    <location>
        <begin position="156"/>
        <end position="179"/>
    </location>
</feature>
<comment type="similarity">
    <text evidence="1 2">Belongs to the GMC oxidoreductase family.</text>
</comment>
<keyword evidence="4" id="KW-1185">Reference proteome</keyword>
<dbReference type="Pfam" id="PF00732">
    <property type="entry name" value="GMC_oxred_N"/>
    <property type="match status" value="1"/>
</dbReference>
<evidence type="ECO:0000313" key="5">
    <source>
        <dbReference type="RefSeq" id="XP_017777357.1"/>
    </source>
</evidence>
<keyword evidence="2" id="KW-0274">FAD</keyword>
<evidence type="ECO:0000256" key="1">
    <source>
        <dbReference type="ARBA" id="ARBA00010790"/>
    </source>
</evidence>
<gene>
    <name evidence="5" type="primary">LOC108563248</name>
</gene>
<keyword evidence="2" id="KW-0285">Flavoprotein</keyword>
<dbReference type="SUPFAM" id="SSF54373">
    <property type="entry name" value="FAD-linked reductases, C-terminal domain"/>
    <property type="match status" value="1"/>
</dbReference>
<dbReference type="RefSeq" id="XP_017777357.1">
    <property type="nucleotide sequence ID" value="XM_017921868.1"/>
</dbReference>
<dbReference type="InterPro" id="IPR012132">
    <property type="entry name" value="GMC_OxRdtase"/>
</dbReference>
<evidence type="ECO:0000259" key="3">
    <source>
        <dbReference type="PROSITE" id="PS00623"/>
    </source>
</evidence>
<dbReference type="Gene3D" id="3.30.560.10">
    <property type="entry name" value="Glucose Oxidase, domain 3"/>
    <property type="match status" value="1"/>
</dbReference>
<dbReference type="Proteomes" id="UP000695000">
    <property type="component" value="Unplaced"/>
</dbReference>
<evidence type="ECO:0000256" key="2">
    <source>
        <dbReference type="RuleBase" id="RU003968"/>
    </source>
</evidence>
<dbReference type="InterPro" id="IPR000172">
    <property type="entry name" value="GMC_OxRdtase_N"/>
</dbReference>
<dbReference type="Gene3D" id="3.50.50.60">
    <property type="entry name" value="FAD/NAD(P)-binding domain"/>
    <property type="match status" value="1"/>
</dbReference>
<dbReference type="InterPro" id="IPR036188">
    <property type="entry name" value="FAD/NAD-bd_sf"/>
</dbReference>
<proteinExistence type="inferred from homology"/>
<protein>
    <submittedName>
        <fullName evidence="5">Choline dehydrogenase, mitochondrial-like</fullName>
    </submittedName>
</protein>
<name>A0ABM1MS07_NICVS</name>
<dbReference type="InterPro" id="IPR007867">
    <property type="entry name" value="GMC_OxRtase_C"/>
</dbReference>
<dbReference type="SUPFAM" id="SSF51905">
    <property type="entry name" value="FAD/NAD(P)-binding domain"/>
    <property type="match status" value="1"/>
</dbReference>
<dbReference type="GeneID" id="108563248"/>
<sequence length="633" mass="70237">MQRVSQNSVANRVSICILSCKTMECLSGLQDPCPNTLSGAAGNLFLTLIGSLLNSKCSLNTKPDYQEDFGPKLQDGDTFDFIIVGAGSSGAVLANRLSENPAWNILLLEAGGYPSSTSEIPGMFEFLQLTDEDWQFETSSSKACLGFTGGCKWPRGKVLGGSSTINGLIYVRGVPEVYDQWEARGLTGWGWKGVLPYFIKAESTSRELYKDFPNHGTDGLLTTSYDKSPRRVRDIILNGAQEMGLNITEDEPNLGYYETLTTTRDGRRCSTAKAYLASAKNRNNLFVSTNSYVRYVNFEDKKAIGVNVDIDSRNINLRVKKDVILSAGSINSPQILTNSNIGLRRDLGHIPLANLSVGRNMQDHLTLFSFFVQLNDFAQDTDGPSLNDEVYDFFTKSKGILTGIDVTNIIGLINAIEGTKIPSIAVFHLFHPKNSPILVKMLENIGMNEDSKRSIINANKKSVLLQMSPMLTQPKSVGQLTFAHAKSLYDKPKIYPNYLGDRNREDLQTMLDGIKWLENLIKTKSFQNYGAKVLNFKSECQIFAEFSDNFWRCHISSFATTNYHPVGTCRIGVETDLTSVVDPRFLVWDLTNLRVIDSSNMPIIVSGNTNAPTIMIAEKGADIVKEDWNFKNP</sequence>
<dbReference type="PIRSF" id="PIRSF000137">
    <property type="entry name" value="Alcohol_oxidase"/>
    <property type="match status" value="1"/>
</dbReference>
<reference evidence="5" key="1">
    <citation type="submission" date="2025-08" db="UniProtKB">
        <authorList>
            <consortium name="RefSeq"/>
        </authorList>
    </citation>
    <scope>IDENTIFICATION</scope>
    <source>
        <tissue evidence="5">Whole Larva</tissue>
    </source>
</reference>
<organism evidence="4 5">
    <name type="scientific">Nicrophorus vespilloides</name>
    <name type="common">Boreal carrion beetle</name>
    <dbReference type="NCBI Taxonomy" id="110193"/>
    <lineage>
        <taxon>Eukaryota</taxon>
        <taxon>Metazoa</taxon>
        <taxon>Ecdysozoa</taxon>
        <taxon>Arthropoda</taxon>
        <taxon>Hexapoda</taxon>
        <taxon>Insecta</taxon>
        <taxon>Pterygota</taxon>
        <taxon>Neoptera</taxon>
        <taxon>Endopterygota</taxon>
        <taxon>Coleoptera</taxon>
        <taxon>Polyphaga</taxon>
        <taxon>Staphyliniformia</taxon>
        <taxon>Silphidae</taxon>
        <taxon>Nicrophorinae</taxon>
        <taxon>Nicrophorus</taxon>
    </lineage>
</organism>
<dbReference type="PANTHER" id="PTHR11552">
    <property type="entry name" value="GLUCOSE-METHANOL-CHOLINE GMC OXIDOREDUCTASE"/>
    <property type="match status" value="1"/>
</dbReference>